<feature type="domain" description="HD" evidence="7">
    <location>
        <begin position="18"/>
        <end position="132"/>
    </location>
</feature>
<evidence type="ECO:0000313" key="9">
    <source>
        <dbReference type="Proteomes" id="UP000254879"/>
    </source>
</evidence>
<dbReference type="SMART" id="SM00471">
    <property type="entry name" value="HDc"/>
    <property type="match status" value="1"/>
</dbReference>
<dbReference type="InterPro" id="IPR003607">
    <property type="entry name" value="HD/PDEase_dom"/>
</dbReference>
<organism evidence="8 9">
    <name type="scientific">Listeria grayi</name>
    <name type="common">Listeria murrayi</name>
    <dbReference type="NCBI Taxonomy" id="1641"/>
    <lineage>
        <taxon>Bacteria</taxon>
        <taxon>Bacillati</taxon>
        <taxon>Bacillota</taxon>
        <taxon>Bacilli</taxon>
        <taxon>Bacillales</taxon>
        <taxon>Listeriaceae</taxon>
        <taxon>Listeria</taxon>
    </lineage>
</organism>
<sequence>MTREQILEKVKAAMPEKRYQHSLGVEKTAIQLAKRYQVSEEKASLAGILHDYAKYVDVPKAREIIEREKMDPRLLDYHSELWHAPVGAFLVQTEFGITDPEILHAIKYHTTGTAEMSELDKVIFLADYIEPGRDFPGVEEARRLTQQSLDDGMVFALSRTIVYLIEKEQKVFPETLAAYNYYIARKNKGVTNKFD</sequence>
<dbReference type="GO" id="GO:0016779">
    <property type="term" value="F:nucleotidyltransferase activity"/>
    <property type="evidence" value="ECO:0007669"/>
    <property type="project" value="UniProtKB-KW"/>
</dbReference>
<dbReference type="EC" id="3.6.1.41" evidence="1"/>
<dbReference type="Gene3D" id="1.10.3210.10">
    <property type="entry name" value="Hypothetical protein af1432"/>
    <property type="match status" value="1"/>
</dbReference>
<dbReference type="NCBIfam" id="TIGR00488">
    <property type="entry name" value="bis(5'-nucleosyl)-tetraphosphatase (symmetrical) YqeK"/>
    <property type="match status" value="1"/>
</dbReference>
<keyword evidence="4" id="KW-0378">Hydrolase</keyword>
<dbReference type="RefSeq" id="WP_115345614.1">
    <property type="nucleotide sequence ID" value="NZ_UGPG01000001.1"/>
</dbReference>
<evidence type="ECO:0000256" key="5">
    <source>
        <dbReference type="ARBA" id="ARBA00023004"/>
    </source>
</evidence>
<keyword evidence="3" id="KW-0547">Nucleotide-binding</keyword>
<proteinExistence type="predicted"/>
<evidence type="ECO:0000259" key="7">
    <source>
        <dbReference type="PROSITE" id="PS51831"/>
    </source>
</evidence>
<keyword evidence="2" id="KW-0479">Metal-binding</keyword>
<name>A0A378MAA6_LISGR</name>
<evidence type="ECO:0000256" key="3">
    <source>
        <dbReference type="ARBA" id="ARBA00022741"/>
    </source>
</evidence>
<reference evidence="8 9" key="1">
    <citation type="submission" date="2018-06" db="EMBL/GenBank/DDBJ databases">
        <authorList>
            <consortium name="Pathogen Informatics"/>
            <person name="Doyle S."/>
        </authorList>
    </citation>
    <scope>NUCLEOTIDE SEQUENCE [LARGE SCALE GENOMIC DNA]</scope>
    <source>
        <strain evidence="9">NCTC 10815</strain>
    </source>
</reference>
<dbReference type="GO" id="GO:0008803">
    <property type="term" value="F:bis(5'-nucleosyl)-tetraphosphatase (symmetrical) activity"/>
    <property type="evidence" value="ECO:0007669"/>
    <property type="project" value="UniProtKB-EC"/>
</dbReference>
<dbReference type="EMBL" id="UGPG01000001">
    <property type="protein sequence ID" value="STY43288.1"/>
    <property type="molecule type" value="Genomic_DNA"/>
</dbReference>
<dbReference type="GO" id="GO:0000166">
    <property type="term" value="F:nucleotide binding"/>
    <property type="evidence" value="ECO:0007669"/>
    <property type="project" value="UniProtKB-KW"/>
</dbReference>
<dbReference type="InterPro" id="IPR051094">
    <property type="entry name" value="Diverse_Catalytic_Enzymes"/>
</dbReference>
<keyword evidence="5" id="KW-0408">Iron</keyword>
<dbReference type="GO" id="GO:0046872">
    <property type="term" value="F:metal ion binding"/>
    <property type="evidence" value="ECO:0007669"/>
    <property type="project" value="UniProtKB-KW"/>
</dbReference>
<dbReference type="AlphaFoldDB" id="A0A378MAA6"/>
<evidence type="ECO:0000256" key="6">
    <source>
        <dbReference type="ARBA" id="ARBA00049417"/>
    </source>
</evidence>
<protein>
    <recommendedName>
        <fullName evidence="1">bis(5'-nucleosyl)-tetraphosphatase (symmetrical)</fullName>
        <ecNumber evidence="1">3.6.1.41</ecNumber>
    </recommendedName>
</protein>
<evidence type="ECO:0000313" key="8">
    <source>
        <dbReference type="EMBL" id="STY43288.1"/>
    </source>
</evidence>
<evidence type="ECO:0000256" key="4">
    <source>
        <dbReference type="ARBA" id="ARBA00022801"/>
    </source>
</evidence>
<keyword evidence="8" id="KW-0548">Nucleotidyltransferase</keyword>
<dbReference type="CDD" id="cd00077">
    <property type="entry name" value="HDc"/>
    <property type="match status" value="1"/>
</dbReference>
<dbReference type="PROSITE" id="PS51831">
    <property type="entry name" value="HD"/>
    <property type="match status" value="1"/>
</dbReference>
<dbReference type="InterPro" id="IPR005249">
    <property type="entry name" value="YqeK"/>
</dbReference>
<dbReference type="InterPro" id="IPR006674">
    <property type="entry name" value="HD_domain"/>
</dbReference>
<evidence type="ECO:0000256" key="1">
    <source>
        <dbReference type="ARBA" id="ARBA00012506"/>
    </source>
</evidence>
<keyword evidence="8" id="KW-0808">Transferase</keyword>
<dbReference type="PANTHER" id="PTHR35795">
    <property type="entry name" value="SLR1885 PROTEIN"/>
    <property type="match status" value="1"/>
</dbReference>
<comment type="catalytic activity">
    <reaction evidence="6">
        <text>P(1),P(4)-bis(5'-adenosyl) tetraphosphate + H2O = 2 ADP + 2 H(+)</text>
        <dbReference type="Rhea" id="RHEA:24252"/>
        <dbReference type="ChEBI" id="CHEBI:15377"/>
        <dbReference type="ChEBI" id="CHEBI:15378"/>
        <dbReference type="ChEBI" id="CHEBI:58141"/>
        <dbReference type="ChEBI" id="CHEBI:456216"/>
        <dbReference type="EC" id="3.6.1.41"/>
    </reaction>
</comment>
<dbReference type="PANTHER" id="PTHR35795:SF1">
    <property type="entry name" value="BIS(5'-NUCLEOSYL)-TETRAPHOSPHATASE, SYMMETRICAL"/>
    <property type="match status" value="1"/>
</dbReference>
<dbReference type="Proteomes" id="UP000254879">
    <property type="component" value="Unassembled WGS sequence"/>
</dbReference>
<accession>A0A378MAA6</accession>
<dbReference type="SUPFAM" id="SSF109604">
    <property type="entry name" value="HD-domain/PDEase-like"/>
    <property type="match status" value="1"/>
</dbReference>
<dbReference type="Pfam" id="PF01966">
    <property type="entry name" value="HD"/>
    <property type="match status" value="1"/>
</dbReference>
<gene>
    <name evidence="8" type="ORF">NCTC10815_00577</name>
</gene>
<evidence type="ECO:0000256" key="2">
    <source>
        <dbReference type="ARBA" id="ARBA00022723"/>
    </source>
</evidence>